<dbReference type="EMBL" id="JACEIK010004436">
    <property type="protein sequence ID" value="MCD9645443.1"/>
    <property type="molecule type" value="Genomic_DNA"/>
</dbReference>
<proteinExistence type="predicted"/>
<dbReference type="Proteomes" id="UP000823775">
    <property type="component" value="Unassembled WGS sequence"/>
</dbReference>
<organism evidence="1 2">
    <name type="scientific">Datura stramonium</name>
    <name type="common">Jimsonweed</name>
    <name type="synonym">Common thornapple</name>
    <dbReference type="NCBI Taxonomy" id="4076"/>
    <lineage>
        <taxon>Eukaryota</taxon>
        <taxon>Viridiplantae</taxon>
        <taxon>Streptophyta</taxon>
        <taxon>Embryophyta</taxon>
        <taxon>Tracheophyta</taxon>
        <taxon>Spermatophyta</taxon>
        <taxon>Magnoliopsida</taxon>
        <taxon>eudicotyledons</taxon>
        <taxon>Gunneridae</taxon>
        <taxon>Pentapetalae</taxon>
        <taxon>asterids</taxon>
        <taxon>lamiids</taxon>
        <taxon>Solanales</taxon>
        <taxon>Solanaceae</taxon>
        <taxon>Solanoideae</taxon>
        <taxon>Datureae</taxon>
        <taxon>Datura</taxon>
    </lineage>
</organism>
<evidence type="ECO:0000313" key="1">
    <source>
        <dbReference type="EMBL" id="MCD9645443.1"/>
    </source>
</evidence>
<accession>A0ABS8VH19</accession>
<dbReference type="InterPro" id="IPR012340">
    <property type="entry name" value="NA-bd_OB-fold"/>
</dbReference>
<comment type="caution">
    <text evidence="1">The sequence shown here is derived from an EMBL/GenBank/DDBJ whole genome shotgun (WGS) entry which is preliminary data.</text>
</comment>
<sequence length="151" mass="17242">MDDTDFIYLLLWDREATKLIGKSASQLNGQLEETSDTDDGGTYPLELDTILDKMILFKVVVKRSNIEVHNEVYTVIKISDDEDLIKQFRHSPHEDTFTDFNPDNDMNTPTNTPAKRSILEIESCVIEVNDDCDAQLSSNKFNKVVKKEKLA</sequence>
<protein>
    <submittedName>
        <fullName evidence="1">Uncharacterized protein</fullName>
    </submittedName>
</protein>
<keyword evidence="2" id="KW-1185">Reference proteome</keyword>
<dbReference type="Gene3D" id="2.40.50.140">
    <property type="entry name" value="Nucleic acid-binding proteins"/>
    <property type="match status" value="1"/>
</dbReference>
<gene>
    <name evidence="1" type="ORF">HAX54_034352</name>
</gene>
<evidence type="ECO:0000313" key="2">
    <source>
        <dbReference type="Proteomes" id="UP000823775"/>
    </source>
</evidence>
<reference evidence="1 2" key="1">
    <citation type="journal article" date="2021" name="BMC Genomics">
        <title>Datura genome reveals duplications of psychoactive alkaloid biosynthetic genes and high mutation rate following tissue culture.</title>
        <authorList>
            <person name="Rajewski A."/>
            <person name="Carter-House D."/>
            <person name="Stajich J."/>
            <person name="Litt A."/>
        </authorList>
    </citation>
    <scope>NUCLEOTIDE SEQUENCE [LARGE SCALE GENOMIC DNA]</scope>
    <source>
        <strain evidence="1">AR-01</strain>
    </source>
</reference>
<dbReference type="SUPFAM" id="SSF50249">
    <property type="entry name" value="Nucleic acid-binding proteins"/>
    <property type="match status" value="1"/>
</dbReference>
<name>A0ABS8VH19_DATST</name>